<dbReference type="EC" id="2.3.1.39" evidence="1 6"/>
<evidence type="ECO:0000256" key="5">
    <source>
        <dbReference type="ARBA" id="ARBA00048462"/>
    </source>
</evidence>
<dbReference type="SUPFAM" id="SSF52151">
    <property type="entry name" value="FabD/lysophospholipase-like"/>
    <property type="match status" value="1"/>
</dbReference>
<evidence type="ECO:0000256" key="7">
    <source>
        <dbReference type="PIRSR" id="PIRSR000446-1"/>
    </source>
</evidence>
<dbReference type="SMART" id="SM00827">
    <property type="entry name" value="PKS_AT"/>
    <property type="match status" value="1"/>
</dbReference>
<dbReference type="STRING" id="1125699.HMPREF9194_02173"/>
<keyword evidence="4 6" id="KW-0012">Acyltransferase</keyword>
<dbReference type="PIRSF" id="PIRSF000446">
    <property type="entry name" value="Mct"/>
    <property type="match status" value="1"/>
</dbReference>
<dbReference type="InterPro" id="IPR014043">
    <property type="entry name" value="Acyl_transferase_dom"/>
</dbReference>
<protein>
    <recommendedName>
        <fullName evidence="2 6">Malonyl CoA-acyl carrier protein transacylase</fullName>
        <ecNumber evidence="1 6">2.3.1.39</ecNumber>
    </recommendedName>
</protein>
<keyword evidence="3 6" id="KW-0808">Transferase</keyword>
<dbReference type="EMBL" id="ATFF01000006">
    <property type="protein sequence ID" value="EPF31818.1"/>
    <property type="molecule type" value="Genomic_DNA"/>
</dbReference>
<dbReference type="InterPro" id="IPR016036">
    <property type="entry name" value="Malonyl_transacylase_ACP-bd"/>
</dbReference>
<dbReference type="InterPro" id="IPR016035">
    <property type="entry name" value="Acyl_Trfase/lysoPLipase"/>
</dbReference>
<evidence type="ECO:0000256" key="4">
    <source>
        <dbReference type="ARBA" id="ARBA00023315"/>
    </source>
</evidence>
<dbReference type="InterPro" id="IPR001227">
    <property type="entry name" value="Ac_transferase_dom_sf"/>
</dbReference>
<evidence type="ECO:0000256" key="1">
    <source>
        <dbReference type="ARBA" id="ARBA00013258"/>
    </source>
</evidence>
<dbReference type="AlphaFoldDB" id="S3K0Q0"/>
<comment type="similarity">
    <text evidence="6">Belongs to the fabD family.</text>
</comment>
<comment type="caution">
    <text evidence="9">The sequence shown here is derived from an EMBL/GenBank/DDBJ whole genome shotgun (WGS) entry which is preliminary data.</text>
</comment>
<dbReference type="Proteomes" id="UP000014541">
    <property type="component" value="Unassembled WGS sequence"/>
</dbReference>
<comment type="catalytic activity">
    <reaction evidence="5 6">
        <text>holo-[ACP] + malonyl-CoA = malonyl-[ACP] + CoA</text>
        <dbReference type="Rhea" id="RHEA:41792"/>
        <dbReference type="Rhea" id="RHEA-COMP:9623"/>
        <dbReference type="Rhea" id="RHEA-COMP:9685"/>
        <dbReference type="ChEBI" id="CHEBI:57287"/>
        <dbReference type="ChEBI" id="CHEBI:57384"/>
        <dbReference type="ChEBI" id="CHEBI:64479"/>
        <dbReference type="ChEBI" id="CHEBI:78449"/>
        <dbReference type="EC" id="2.3.1.39"/>
    </reaction>
</comment>
<sequence length="327" mass="34751">MRCVFLFSGQGSQFKGMARDICDTYSAARSVIDSMSSIVNEDIASLLWETEKEELSRSDKSQLAITAVECAILAVLKEKDIVPAAVAGFSLGEFPALYAAGVLDFESVSLIVQKRGRIMQKACEEIAAQTKGGAASCGMAAVITPEAGKIAELLAPYSDSERGIVFAANMNSPVQTVVSGTADGLALAEKLCKEAGAKRFIRLAVAGPFHSPLMKQAAAEFEKVLEDFTFADPVIPVFSNVTGKRILTGAEAKKNAVLHITHPVLWTDEEKEIASLMQSEKIDSLLEIGPGNTLSNLWRDAECSSVLCSPTGTAERLGALFGGESAH</sequence>
<evidence type="ECO:0000256" key="6">
    <source>
        <dbReference type="PIRNR" id="PIRNR000446"/>
    </source>
</evidence>
<feature type="active site" evidence="7">
    <location>
        <position position="210"/>
    </location>
</feature>
<feature type="active site" evidence="7">
    <location>
        <position position="90"/>
    </location>
</feature>
<dbReference type="PATRIC" id="fig|1125699.3.peg.2193"/>
<evidence type="ECO:0000259" key="8">
    <source>
        <dbReference type="SMART" id="SM00827"/>
    </source>
</evidence>
<dbReference type="InterPro" id="IPR024925">
    <property type="entry name" value="Malonyl_CoA-ACP_transAc"/>
</dbReference>
<accession>S3K0Q0</accession>
<evidence type="ECO:0000313" key="10">
    <source>
        <dbReference type="Proteomes" id="UP000014541"/>
    </source>
</evidence>
<dbReference type="Gene3D" id="3.40.366.10">
    <property type="entry name" value="Malonyl-Coenzyme A Acyl Carrier Protein, domain 2"/>
    <property type="match status" value="1"/>
</dbReference>
<evidence type="ECO:0000313" key="9">
    <source>
        <dbReference type="EMBL" id="EPF31818.1"/>
    </source>
</evidence>
<gene>
    <name evidence="9" type="ORF">HMPREF9194_02173</name>
</gene>
<dbReference type="GO" id="GO:0004314">
    <property type="term" value="F:[acyl-carrier-protein] S-malonyltransferase activity"/>
    <property type="evidence" value="ECO:0007669"/>
    <property type="project" value="UniProtKB-EC"/>
</dbReference>
<dbReference type="GO" id="GO:0006633">
    <property type="term" value="P:fatty acid biosynthetic process"/>
    <property type="evidence" value="ECO:0007669"/>
    <property type="project" value="TreeGrafter"/>
</dbReference>
<feature type="domain" description="Malonyl-CoA:ACP transacylase (MAT)" evidence="8">
    <location>
        <begin position="6"/>
        <end position="313"/>
    </location>
</feature>
<organism evidence="9 10">
    <name type="scientific">Treponema maltophilum ATCC 51939</name>
    <dbReference type="NCBI Taxonomy" id="1125699"/>
    <lineage>
        <taxon>Bacteria</taxon>
        <taxon>Pseudomonadati</taxon>
        <taxon>Spirochaetota</taxon>
        <taxon>Spirochaetia</taxon>
        <taxon>Spirochaetales</taxon>
        <taxon>Treponemataceae</taxon>
        <taxon>Treponema</taxon>
    </lineage>
</organism>
<dbReference type="GO" id="GO:0005829">
    <property type="term" value="C:cytosol"/>
    <property type="evidence" value="ECO:0007669"/>
    <property type="project" value="TreeGrafter"/>
</dbReference>
<dbReference type="OrthoDB" id="9805460at2"/>
<dbReference type="PANTHER" id="PTHR42681:SF1">
    <property type="entry name" value="MALONYL-COA-ACYL CARRIER PROTEIN TRANSACYLASE, MITOCHONDRIAL"/>
    <property type="match status" value="1"/>
</dbReference>
<reference evidence="9 10" key="1">
    <citation type="submission" date="2013-04" db="EMBL/GenBank/DDBJ databases">
        <title>The Genome Sequence of Treponema maltophilum ATCC 51939.</title>
        <authorList>
            <consortium name="The Broad Institute Genomics Platform"/>
            <person name="Earl A."/>
            <person name="Ward D."/>
            <person name="Feldgarden M."/>
            <person name="Gevers D."/>
            <person name="Leonetti C."/>
            <person name="Blanton J.M."/>
            <person name="Dewhirst F.E."/>
            <person name="Izard J."/>
            <person name="Walker B."/>
            <person name="Young S."/>
            <person name="Zeng Q."/>
            <person name="Gargeya S."/>
            <person name="Fitzgerald M."/>
            <person name="Haas B."/>
            <person name="Abouelleil A."/>
            <person name="Allen A.W."/>
            <person name="Alvarado L."/>
            <person name="Arachchi H.M."/>
            <person name="Berlin A.M."/>
            <person name="Chapman S.B."/>
            <person name="Gainer-Dewar J."/>
            <person name="Goldberg J."/>
            <person name="Griggs A."/>
            <person name="Gujja S."/>
            <person name="Hansen M."/>
            <person name="Howarth C."/>
            <person name="Imamovic A."/>
            <person name="Ireland A."/>
            <person name="Larimer J."/>
            <person name="McCowan C."/>
            <person name="Murphy C."/>
            <person name="Pearson M."/>
            <person name="Poon T.W."/>
            <person name="Priest M."/>
            <person name="Roberts A."/>
            <person name="Saif S."/>
            <person name="Shea T."/>
            <person name="Sisk P."/>
            <person name="Sykes S."/>
            <person name="Wortman J."/>
            <person name="Nusbaum C."/>
            <person name="Birren B."/>
        </authorList>
    </citation>
    <scope>NUCLEOTIDE SEQUENCE [LARGE SCALE GENOMIC DNA]</scope>
    <source>
        <strain evidence="9 10">ATCC 51939</strain>
    </source>
</reference>
<dbReference type="Gene3D" id="3.30.70.250">
    <property type="entry name" value="Malonyl-CoA ACP transacylase, ACP-binding"/>
    <property type="match status" value="1"/>
</dbReference>
<dbReference type="InterPro" id="IPR050858">
    <property type="entry name" value="Mal-CoA-ACP_Trans/PKS_FabD"/>
</dbReference>
<evidence type="ECO:0000256" key="2">
    <source>
        <dbReference type="ARBA" id="ARBA00018953"/>
    </source>
</evidence>
<dbReference type="SUPFAM" id="SSF55048">
    <property type="entry name" value="Probable ACP-binding domain of malonyl-CoA ACP transacylase"/>
    <property type="match status" value="1"/>
</dbReference>
<keyword evidence="10" id="KW-1185">Reference proteome</keyword>
<name>S3K0Q0_TREMA</name>
<dbReference type="eggNOG" id="COG0331">
    <property type="taxonomic scope" value="Bacteria"/>
</dbReference>
<dbReference type="Pfam" id="PF00698">
    <property type="entry name" value="Acyl_transf_1"/>
    <property type="match status" value="1"/>
</dbReference>
<dbReference type="RefSeq" id="WP_016526427.1">
    <property type="nucleotide sequence ID" value="NZ_KE332518.1"/>
</dbReference>
<proteinExistence type="inferred from homology"/>
<evidence type="ECO:0000256" key="3">
    <source>
        <dbReference type="ARBA" id="ARBA00022679"/>
    </source>
</evidence>
<dbReference type="HOGENOM" id="CLU_030558_0_1_12"/>
<dbReference type="PANTHER" id="PTHR42681">
    <property type="entry name" value="MALONYL-COA-ACYL CARRIER PROTEIN TRANSACYLASE, MITOCHONDRIAL"/>
    <property type="match status" value="1"/>
</dbReference>